<proteinExistence type="predicted"/>
<dbReference type="Gene3D" id="1.25.10.10">
    <property type="entry name" value="Leucine-rich Repeat Variant"/>
    <property type="match status" value="7"/>
</dbReference>
<feature type="repeat" description="ARM" evidence="1">
    <location>
        <begin position="1143"/>
        <end position="1185"/>
    </location>
</feature>
<dbReference type="PANTHER" id="PTHR46464">
    <property type="entry name" value="ANK_REP_REGION DOMAIN-CONTAINING PROTEIN"/>
    <property type="match status" value="1"/>
</dbReference>
<reference evidence="3 4" key="1">
    <citation type="journal article" date="2006" name="Science">
        <title>Phytophthora genome sequences uncover evolutionary origins and mechanisms of pathogenesis.</title>
        <authorList>
            <person name="Tyler B.M."/>
            <person name="Tripathy S."/>
            <person name="Zhang X."/>
            <person name="Dehal P."/>
            <person name="Jiang R.H."/>
            <person name="Aerts A."/>
            <person name="Arredondo F.D."/>
            <person name="Baxter L."/>
            <person name="Bensasson D."/>
            <person name="Beynon J.L."/>
            <person name="Chapman J."/>
            <person name="Damasceno C.M."/>
            <person name="Dorrance A.E."/>
            <person name="Dou D."/>
            <person name="Dickerman A.W."/>
            <person name="Dubchak I.L."/>
            <person name="Garbelotto M."/>
            <person name="Gijzen M."/>
            <person name="Gordon S.G."/>
            <person name="Govers F."/>
            <person name="Grunwald N.J."/>
            <person name="Huang W."/>
            <person name="Ivors K.L."/>
            <person name="Jones R.W."/>
            <person name="Kamoun S."/>
            <person name="Krampis K."/>
            <person name="Lamour K.H."/>
            <person name="Lee M.K."/>
            <person name="McDonald W.H."/>
            <person name="Medina M."/>
            <person name="Meijer H.J."/>
            <person name="Nordberg E.K."/>
            <person name="Maclean D.J."/>
            <person name="Ospina-Giraldo M.D."/>
            <person name="Morris P.F."/>
            <person name="Phuntumart V."/>
            <person name="Putnam N.H."/>
            <person name="Rash S."/>
            <person name="Rose J.K."/>
            <person name="Sakihama Y."/>
            <person name="Salamov A.A."/>
            <person name="Savidor A."/>
            <person name="Scheuring C.F."/>
            <person name="Smith B.M."/>
            <person name="Sobral B.W."/>
            <person name="Terry A."/>
            <person name="Torto-Alalibo T.A."/>
            <person name="Win J."/>
            <person name="Xu Z."/>
            <person name="Zhang H."/>
            <person name="Grigoriev I.V."/>
            <person name="Rokhsar D.S."/>
            <person name="Boore J.L."/>
        </authorList>
    </citation>
    <scope>NUCLEOTIDE SEQUENCE [LARGE SCALE GENOMIC DNA]</scope>
    <source>
        <strain evidence="3 4">P6497</strain>
    </source>
</reference>
<protein>
    <submittedName>
        <fullName evidence="3">Uncharacterized protein</fullName>
    </submittedName>
</protein>
<dbReference type="PANTHER" id="PTHR46464:SF2">
    <property type="entry name" value="ANKYRIN AND ARMADILLO REPEAT-CONTAINING PROTEIN"/>
    <property type="match status" value="1"/>
</dbReference>
<organism evidence="3 4">
    <name type="scientific">Phytophthora sojae (strain P6497)</name>
    <name type="common">Soybean stem and root rot agent</name>
    <name type="synonym">Phytophthora megasperma f. sp. glycines</name>
    <dbReference type="NCBI Taxonomy" id="1094619"/>
    <lineage>
        <taxon>Eukaryota</taxon>
        <taxon>Sar</taxon>
        <taxon>Stramenopiles</taxon>
        <taxon>Oomycota</taxon>
        <taxon>Peronosporomycetes</taxon>
        <taxon>Peronosporales</taxon>
        <taxon>Peronosporaceae</taxon>
        <taxon>Phytophthora</taxon>
    </lineage>
</organism>
<dbReference type="InterPro" id="IPR000225">
    <property type="entry name" value="Armadillo"/>
</dbReference>
<feature type="compositionally biased region" description="Basic and acidic residues" evidence="2">
    <location>
        <begin position="1519"/>
        <end position="1531"/>
    </location>
</feature>
<evidence type="ECO:0000313" key="3">
    <source>
        <dbReference type="EMBL" id="EGZ24568.1"/>
    </source>
</evidence>
<gene>
    <name evidence="3" type="ORF">PHYSODRAFT_483288</name>
</gene>
<dbReference type="RefSeq" id="XP_009519856.1">
    <property type="nucleotide sequence ID" value="XM_009521561.1"/>
</dbReference>
<evidence type="ECO:0000313" key="4">
    <source>
        <dbReference type="Proteomes" id="UP000002640"/>
    </source>
</evidence>
<evidence type="ECO:0000256" key="2">
    <source>
        <dbReference type="SAM" id="MobiDB-lite"/>
    </source>
</evidence>
<dbReference type="InterPro" id="IPR016024">
    <property type="entry name" value="ARM-type_fold"/>
</dbReference>
<dbReference type="InterPro" id="IPR043379">
    <property type="entry name" value="ANKAR"/>
</dbReference>
<keyword evidence="4" id="KW-1185">Reference proteome</keyword>
<accession>G4YYI1</accession>
<name>G4YYI1_PHYSP</name>
<dbReference type="KEGG" id="psoj:PHYSODRAFT_483288"/>
<dbReference type="GeneID" id="20655604"/>
<feature type="region of interest" description="Disordered" evidence="2">
    <location>
        <begin position="1481"/>
        <end position="1540"/>
    </location>
</feature>
<dbReference type="SUPFAM" id="SSF48371">
    <property type="entry name" value="ARM repeat"/>
    <property type="match status" value="8"/>
</dbReference>
<evidence type="ECO:0000256" key="1">
    <source>
        <dbReference type="PROSITE-ProRule" id="PRU00259"/>
    </source>
</evidence>
<sequence>MGASQSLDALFGSPNFQSDSEQADVYQYLRRMEKTLWLSGPWWEHERDVLEIEAADARARSPSKRSTTPRDPLKRMTPHEALVALPAMLDEMWVSPLVALVDCVDPIARSAGLALLSRIVQRDSVAKIFIAVRGMNKVMALLDSQDQQATYLALEVIFALCAGSPSVILPFCEAGLIGRLTELAKGENWELVLASLKVLRLTLRQNAVKAELPACKLLSVLMELVHSPHAAIAKTAITCIGLSLPNAENLAEILRLGCIDIFLRLMTPSNANADAVIFALSLIADETDTIFPREQTTTTLGRMLETLRGAAKRSPSASATSFLFASLAKSSIFHIAICTETNLGILAKLLVGGSPEVLGSTAYALGIVAIHANDRVRQILFQVDAPQNLMQLVILSLATAGPGRDERVARLAIFALGTVTSEALVSRTGTLVRPELLLPSSGASEPLRISTIASCGNMQGADFLPHVYARAITRRGAGSTYALKLLAALSTAPHVKEHMCEATSVSIMLEYLRGASAVFLPSLLVLFLECCSCDHDCACGEIASQDEVEVPGSSLAFSKLVESTPDAMQILGALFQNHQPEHLFGLAPLLGALAAHSALLSEHMSSSTFFVDQALSIATRLNHEALHEQVLKFLDGLTAHKNTRALEQLFASDPDRIANLLQASLSTRVQLLAATLLRRLFKRLNLLDVPSRAAQRHLAKLLAASSGDLLVAVAACRVWGNLFQYEDKRLAFAQIPDSVSGLLQLLQRCIGSQPADDAPLTAMIQVSANSSQGLEVQEKRSVPPGLKPLYWVIRSTFRTAYCEITKQSIVAAPHFLSIVALFPHACDPIARLAIDTMSELARAKTPGLRRALAVPTVLNSIQDLLRDRERASTGLGVLPQRHVLRFLGLLARKDAAIQHFVVESRLLEALLLLMHSPSTALNAELLAEALDALAWVCSAARSPTDIQAQAEIEDETEIENSVEGEAPARRVVATAKMVDFSLRHADSAIAPVARASLHLLQRLACEQPVVPRCVFDANGASVVMRALQQRPEHEVRRRASGLVRHLVHKHDGNRQQFQELGATSFLVALIKGLQALAALCEGSGSAARASKKELLECDQSAELVRLVSVNDTQDERFCAAWTRALAMGAYASSTNQRRLVSAGIVPLLTKLLRHPSGRVRVPTAQLLAYLAEAPENRGIILNEGGEALLAAVIAGLQSELPGLQRYTALFVANAATRHEGNKVRLGATGAAAPLVDRLSSQRRHVLENVLLAVVKLGSHAGNKVKLGGKVCFEKLLSLVHHETLGVAKGAARALAVLVVGNDANKKFLLQCEAPVVAELSALLKGSNGTIVESAMLVLGELAPMPAQALELSRCVDVLSVVRLLTHINPRIARAALMVVRHLTRESFNKTRFGLRECVEALLARLRVGLGGTSGADELEMVELTITCLVNLSFASSNASRIAEAKDHRSGSLLLLLQLAASALPAQVKDYLSEKEIARLMSSEDVESPPKAASPDDEEMYESMARNSPKKSADARGGSPRREKSDEARDAEVESPPQTLDFSAFPSVQTAVLEQTLLVLSNCADNYRSAKAVDILAVAVLCQALLHSSELVARCGCYTLACWLKKNSTLQDAATRRGALQALAKLLTSTSLMVVEAAAYVLSKLAARGDNPMKLLALDVPATLVHGILRKPANVPHDRVLDRAVRLLGTLVQFSRVRQSLKGEEIIADVLTPLLQLHPQTLGKNLSRLVLALLADDSLKFFLPKKTVSLLRACFVHEATNAKTIRNVLRIFALLVTVEEHKTTITLEDCGEALGRMVQELRIEEGVLGENDETVLGLLACIAGTRRIAVILHENDVYVRLPPYILVDTTVELRRLHTVQIAARLCKALGDQAVRRLSELEFTSLLLELLPPPASGSPTTLSLLAWECIDVLRQLSPWGYDEQVFAEEGGVEVLVTYFELWLDVASGNAPDSFPTEGGDNLVSAFAVSLAAIVRTLSGQTPNRELLVQGGGFPLVLKALGLGSLELPEPQREQLAEALAGLTALPIMAPYFEASPDLVAPLFRFMVAPQTQQRAHLLLLALRAFADVMEVSPASRAFVLLITGGTIQPLPFLLSCLECSTVSASDDSVLRLLHTMRSLQRLVTDEAIARAIAALDGLPAIGKLLSLTLPALPTYDDRLDIVQLMVTETLGYMAFFGHAPRLRLERSAIARLLAQDDYANNERVKPEGVATSIWTLALLATPQVPSEDADVRAEVVATAQGVRGWVWEDTRGLDVLIRCGLRAPDYLNLPTSVTSDVLAVLTTATETEPEAETVLSQLVQKQVCTPVASLLEAVEPVVRCPALQLLARTLNKQSWAANEPLETANSPGKERTGSRNGGGEGRSENWSAVLLHLAEWMQVYAQDPQSSPLSELRDAYSSLSVLTAHSELAAQFQRGEAPRGLIDLVATALHHFGGKKLPSRPESLALIRKESACSEEASPTKTSDVVERARADWALQFETVLPALRVCRRMMSFSSELSEKALALHVPRALDNLVLLHDRRILDEVLRCMLHLATLHGEDTELLFSSDRTVARLKGLLQTESRPLQARITPILALMAANMPTLPGLCAMDGILILADLAVSSSSLDIIVKNGGDASTPLNRRVFEDSCTMLHVLFSQEEGIILAFDVAQVVSKLFGIVENVTTAVIAALDNDADEAPELLHLPLSVLVKVSAVAAAHVRYLELLPRICRLLDGEHGPAQLTGRWCEMLLSILYNVFGCPFGSNAAVCKASTDTLAQGKRTLLPQLLPLERWLSVVDTFPALGRFVIELIRAFVGNAESSSPYATLFNSGEDIPALLKLVGSSSDDVAIPSAQLLLAVLKQREVRVALIVADGVPALVVALCQARNVKVQNLLLALILDLSRGDTEVQALLLVAPGCVARLVEFIQEWVDARATADTKETAAGLDKRLALTCTLLTELSRALHGPERIVEVNGHLPLLALSIQQQQDDDVQGAQTTIQILTNLAIADMTVAPGLAASKLPAHFLSCVLSDEKEAGRTSQKNALPLKRRLALSGLVALAKANRELRATLARSGPLVVLLESLLQKPEEGLSAKRAEESSSISRDALLLLYLMSTAGCIELVGHSSPEILTRICSVVSHHLALHLGRNGDTVQDEEATPVEVTRGLKLLANLLDVAYQQERKMSWHPEELLKLAPLLETRVATHQTPKRQLPALRVIRGAFSLMSVEDPTQSFYYPLSPKLLAELLTVLLVSPSRQHHDIAEKIIVSAFQNDPERARESVGDNQILEQLLIVFTQPGNDAAQRTSDLAVVLTQVLYVSIARGFVVSQRFLAKLPALLASYAHEALLAEGDDVNQPLKRALSIYLSFVHSSCPPTSAMRSGISDMLRSEGDSRRALIVLIHQLLLIHPALCLTTNPSGITLSHEDVILWTCIVESVSPLTPALAALFTAQVPTTTWMCLLRDWFNWVGATERPENELLRNSCRMFGLSSQCLAVLSCGGDVLAPRVIEGALQALMDVREAWGDTFVLTGCSTFAGTTALLPKLLHIFRVPEREANRSRHLVLQLLLLLASTGYFIEEMKAAGARSAVENNPLVSPDDKALPVALLGMLGYSADLNEEFARALEQFDAARSELERRERVAYLLRFLERYALTHAPTKEQAIDSFMTYLVADAEKAQAAAMATEREPEVTKGEQTSADQLALTIASDCLASLVKIAGWSPTPDLSLSTTLQSGFGELYLSRWDLNALLAVAFARQRGDEDNDFQERPRLAVSQVAQVLELAALVRAQLDENAQSGESDAVVVGQIDARWLCNAFMLQILALLHWLAVNSSTCFEDICRYAVLLRAFLAPLTPIFCGGINSESDIAHGAMELFLSLVEMVVNTPTPGAETTASIDELLVDLIKFLYAQVDKGLLMGVRARLLLCVLVILQRTGDAGRAACVAYERAMQQIMWHIHAAPATELQARCSWELLGSLSEMDPAITALFNLDAIPILLRECGCDPNVQPSSPSWRQSKRAVAFRQAEALKCLSRAARTHDEVLLKIGEAPGIAAVLFAVDSAGTQAHAAHLIARIAAQEDLRASLVSPENISLLIESLESVHLPVVLHALQALAHLCAFSLCLDALVRNATVPVLAQILFSPLVATPRRREIEACVVALLGKMCDRSQIVSRRIVSSNLLPKLREFLVVEKQLKYTQQEPQPGEFGVHNNAVSIIYSLSKDAELLPKLVSNGILETLCDQVLDYDQNTTQRKALGAVSRLASVADMDAAFLQFMIAQVVESVRRSVPVPEAHRTVTNALAVFVAIIKGAKNRHIQQRQQRRPQSQQQQQRNHGEGLRVALDLLGASELRVKLEAFRVVSEFVEDHPNFDEVRELLLGSEEQGGSHALLSLVRALSDEARSATAAMTSALPSARSRGKNDLLLVVMVFLNMLIADETLKVKLTPTTYDVVLQVVVAMSSATSSQQRVLAESLKALTTMTRAGQMTDLCPEAALVNSVEPLVKVLRELGDAEGGAGNTTMRLNALFLLVNFASSAQCRGRMAHRGALEVLLGIIQYPGGGGLSQDEQLVQLSLLGVALMTTGGVSDAAAVVELSRSVDTLVRLLSSKSATSLKDAIVARGGPTALQAVLNDSMSIESAIAAQLQRPSSSTMRIREYAPKAIKALGFAPIMPPGAPSIQ</sequence>
<dbReference type="EMBL" id="JH159152">
    <property type="protein sequence ID" value="EGZ24568.1"/>
    <property type="molecule type" value="Genomic_DNA"/>
</dbReference>
<feature type="region of interest" description="Disordered" evidence="2">
    <location>
        <begin position="2335"/>
        <end position="2361"/>
    </location>
</feature>
<dbReference type="InParanoid" id="G4YYI1"/>
<dbReference type="PROSITE" id="PS50176">
    <property type="entry name" value="ARM_REPEAT"/>
    <property type="match status" value="2"/>
</dbReference>
<feature type="repeat" description="ARM" evidence="1">
    <location>
        <begin position="1617"/>
        <end position="1650"/>
    </location>
</feature>
<dbReference type="InterPro" id="IPR011989">
    <property type="entry name" value="ARM-like"/>
</dbReference>
<dbReference type="OMA" id="WTCIVES"/>
<dbReference type="STRING" id="1094619.G4YYI1"/>
<dbReference type="Proteomes" id="UP000002640">
    <property type="component" value="Unassembled WGS sequence"/>
</dbReference>
<dbReference type="SMART" id="SM00185">
    <property type="entry name" value="ARM"/>
    <property type="match status" value="18"/>
</dbReference>